<sequence>MSLKTCLDRHLILAVAGLLACDPDEPAPASTCPVEQVTRMAAPGRDWNLEAGSRVSFSAFGDRLLYTFDAYDDPDRSYFLLDRCGGVPERFSLLDGPASRFTGIETDAGWVLYAERDERYFVLDRLDVPGFDEPRPVLGLPDIRLHGWGDARRLIFTSDSEGLSNLSGVAGLGGRTYEMYIHHGDPDVPAVELGKTIVNPQYADDHILVLSDDGSLRRVDDRIGESALLLGGVRRHWFHAATRRLIWQQIGDDISEPVFLRDLAGGEDLPIAVNTFAQLSWNRLELPDQGATGNWLFNASGSHAALFGPERFVAAVVRTADGAAVEPPADSRLLGAPADEFSLLFDDGDEAALARWNPDVGALREWYRGPSGAPLPVAFALEDDFIDYLVLDPDGNAGTLWRFDHRTGQATLIAPRMGPAIRLDDDRYLTFLSTSKYYRPADIVLFDPDSGLYTTLAKDIDNYHYFPDQGLIYAVSRSDAPGLYAAPIPSK</sequence>
<dbReference type="PROSITE" id="PS51257">
    <property type="entry name" value="PROKAR_LIPOPROTEIN"/>
    <property type="match status" value="1"/>
</dbReference>
<comment type="caution">
    <text evidence="1">The sequence shown here is derived from an EMBL/GenBank/DDBJ whole genome shotgun (WGS) entry which is preliminary data.</text>
</comment>
<dbReference type="EMBL" id="JAQNDL010000001">
    <property type="protein sequence ID" value="MDC0717217.1"/>
    <property type="molecule type" value="Genomic_DNA"/>
</dbReference>
<gene>
    <name evidence="1" type="ORF">POL25_09965</name>
</gene>
<organism evidence="1 2">
    <name type="scientific">Nannocystis bainbridge</name>
    <dbReference type="NCBI Taxonomy" id="2995303"/>
    <lineage>
        <taxon>Bacteria</taxon>
        <taxon>Pseudomonadati</taxon>
        <taxon>Myxococcota</taxon>
        <taxon>Polyangia</taxon>
        <taxon>Nannocystales</taxon>
        <taxon>Nannocystaceae</taxon>
        <taxon>Nannocystis</taxon>
    </lineage>
</organism>
<evidence type="ECO:0000313" key="2">
    <source>
        <dbReference type="Proteomes" id="UP001221686"/>
    </source>
</evidence>
<evidence type="ECO:0000313" key="1">
    <source>
        <dbReference type="EMBL" id="MDC0717217.1"/>
    </source>
</evidence>
<proteinExistence type="predicted"/>
<dbReference type="SUPFAM" id="SSF69304">
    <property type="entry name" value="Tricorn protease N-terminal domain"/>
    <property type="match status" value="1"/>
</dbReference>
<dbReference type="RefSeq" id="WP_272085702.1">
    <property type="nucleotide sequence ID" value="NZ_JAQNDL010000001.1"/>
</dbReference>
<dbReference type="Proteomes" id="UP001221686">
    <property type="component" value="Unassembled WGS sequence"/>
</dbReference>
<reference evidence="1 2" key="1">
    <citation type="submission" date="2022-11" db="EMBL/GenBank/DDBJ databases">
        <title>Minimal conservation of predation-associated metabolite biosynthetic gene clusters underscores biosynthetic potential of Myxococcota including descriptions for ten novel species: Archangium lansinium sp. nov., Myxococcus landrumus sp. nov., Nannocystis bai.</title>
        <authorList>
            <person name="Ahearne A."/>
            <person name="Stevens C."/>
            <person name="Dowd S."/>
        </authorList>
    </citation>
    <scope>NUCLEOTIDE SEQUENCE [LARGE SCALE GENOMIC DNA]</scope>
    <source>
        <strain evidence="1 2">BB15-2</strain>
    </source>
</reference>
<accession>A0ABT5DU91</accession>
<protein>
    <submittedName>
        <fullName evidence="1">Uncharacterized protein</fullName>
    </submittedName>
</protein>
<keyword evidence="2" id="KW-1185">Reference proteome</keyword>
<name>A0ABT5DU91_9BACT</name>